<protein>
    <submittedName>
        <fullName evidence="9">Rod shape-determining protein MreD</fullName>
    </submittedName>
</protein>
<evidence type="ECO:0000256" key="7">
    <source>
        <dbReference type="ARBA" id="ARBA00023136"/>
    </source>
</evidence>
<organism evidence="9 10">
    <name type="scientific">Pontivivens ytuae</name>
    <dbReference type="NCBI Taxonomy" id="2789856"/>
    <lineage>
        <taxon>Bacteria</taxon>
        <taxon>Pseudomonadati</taxon>
        <taxon>Pseudomonadota</taxon>
        <taxon>Alphaproteobacteria</taxon>
        <taxon>Rhodobacterales</taxon>
        <taxon>Paracoccaceae</taxon>
        <taxon>Pontivivens</taxon>
    </lineage>
</organism>
<feature type="transmembrane region" description="Helical" evidence="8">
    <location>
        <begin position="135"/>
        <end position="156"/>
    </location>
</feature>
<evidence type="ECO:0000256" key="1">
    <source>
        <dbReference type="ARBA" id="ARBA00004651"/>
    </source>
</evidence>
<comment type="similarity">
    <text evidence="2">Belongs to the MreD family.</text>
</comment>
<keyword evidence="7 8" id="KW-0472">Membrane</keyword>
<feature type="transmembrane region" description="Helical" evidence="8">
    <location>
        <begin position="54"/>
        <end position="87"/>
    </location>
</feature>
<name>A0A7S9QEY5_9RHOB</name>
<dbReference type="AlphaFoldDB" id="A0A7S9QEY5"/>
<keyword evidence="5" id="KW-0133">Cell shape</keyword>
<dbReference type="GO" id="GO:0005886">
    <property type="term" value="C:plasma membrane"/>
    <property type="evidence" value="ECO:0007669"/>
    <property type="project" value="UniProtKB-SubCell"/>
</dbReference>
<dbReference type="InterPro" id="IPR007227">
    <property type="entry name" value="Cell_shape_determining_MreD"/>
</dbReference>
<dbReference type="NCBIfam" id="TIGR03426">
    <property type="entry name" value="shape_MreD"/>
    <property type="match status" value="1"/>
</dbReference>
<evidence type="ECO:0000256" key="2">
    <source>
        <dbReference type="ARBA" id="ARBA00007776"/>
    </source>
</evidence>
<evidence type="ECO:0000313" key="10">
    <source>
        <dbReference type="Proteomes" id="UP000594800"/>
    </source>
</evidence>
<evidence type="ECO:0000256" key="6">
    <source>
        <dbReference type="ARBA" id="ARBA00022989"/>
    </source>
</evidence>
<feature type="transmembrane region" description="Helical" evidence="8">
    <location>
        <begin position="99"/>
        <end position="123"/>
    </location>
</feature>
<keyword evidence="6 8" id="KW-1133">Transmembrane helix</keyword>
<dbReference type="Pfam" id="PF04093">
    <property type="entry name" value="MreD"/>
    <property type="match status" value="1"/>
</dbReference>
<gene>
    <name evidence="9" type="primary">mreD</name>
    <name evidence="9" type="ORF">I0K15_08235</name>
</gene>
<sequence>MALLVRLGLLPLVGLICVLIVAVPASPVNPAWPMPDLLICLCAYWVLRRPAAAPMLVMFGLGLVADLMLMRPVGIGALSLVLVTEVLRGQRKVLRDMPFVLEWVVVSVLIALSVLAQALAVWISLGPIPGLTLLFWHVLITIAAYPVVALTCRVALNMGHRDRPGASYSGYLGG</sequence>
<dbReference type="KEGG" id="poz:I0K15_08235"/>
<evidence type="ECO:0000256" key="3">
    <source>
        <dbReference type="ARBA" id="ARBA00022475"/>
    </source>
</evidence>
<evidence type="ECO:0000256" key="4">
    <source>
        <dbReference type="ARBA" id="ARBA00022692"/>
    </source>
</evidence>
<dbReference type="RefSeq" id="WP_196104963.1">
    <property type="nucleotide sequence ID" value="NZ_CP064942.1"/>
</dbReference>
<dbReference type="GO" id="GO:0008360">
    <property type="term" value="P:regulation of cell shape"/>
    <property type="evidence" value="ECO:0007669"/>
    <property type="project" value="UniProtKB-KW"/>
</dbReference>
<dbReference type="EMBL" id="CP064942">
    <property type="protein sequence ID" value="QPH55701.1"/>
    <property type="molecule type" value="Genomic_DNA"/>
</dbReference>
<keyword evidence="10" id="KW-1185">Reference proteome</keyword>
<keyword evidence="4 8" id="KW-0812">Transmembrane</keyword>
<reference evidence="9 10" key="1">
    <citation type="submission" date="2020-11" db="EMBL/GenBank/DDBJ databases">
        <title>Description of Pontivivens ytuae sp. nov. isolated from deep sea sediment of Mariana Trench.</title>
        <authorList>
            <person name="Wang Z."/>
            <person name="Sun Q.-L."/>
            <person name="Xu X.-D."/>
            <person name="Tang Y.-Z."/>
            <person name="Zhang J."/>
        </authorList>
    </citation>
    <scope>NUCLEOTIDE SEQUENCE [LARGE SCALE GENOMIC DNA]</scope>
    <source>
        <strain evidence="9 10">MT2928</strain>
    </source>
</reference>
<comment type="subcellular location">
    <subcellularLocation>
        <location evidence="1">Cell membrane</location>
        <topology evidence="1">Multi-pass membrane protein</topology>
    </subcellularLocation>
</comment>
<evidence type="ECO:0000313" key="9">
    <source>
        <dbReference type="EMBL" id="QPH55701.1"/>
    </source>
</evidence>
<proteinExistence type="inferred from homology"/>
<evidence type="ECO:0000256" key="8">
    <source>
        <dbReference type="SAM" id="Phobius"/>
    </source>
</evidence>
<keyword evidence="3" id="KW-1003">Cell membrane</keyword>
<evidence type="ECO:0000256" key="5">
    <source>
        <dbReference type="ARBA" id="ARBA00022960"/>
    </source>
</evidence>
<dbReference type="Proteomes" id="UP000594800">
    <property type="component" value="Chromosome"/>
</dbReference>
<accession>A0A7S9QEY5</accession>